<dbReference type="GO" id="GO:0005886">
    <property type="term" value="C:plasma membrane"/>
    <property type="evidence" value="ECO:0007669"/>
    <property type="project" value="UniProtKB-SubCell"/>
</dbReference>
<feature type="transmembrane region" description="Helical" evidence="10">
    <location>
        <begin position="193"/>
        <end position="215"/>
    </location>
</feature>
<evidence type="ECO:0000256" key="3">
    <source>
        <dbReference type="ARBA" id="ARBA00022606"/>
    </source>
</evidence>
<feature type="transmembrane region" description="Helical" evidence="10">
    <location>
        <begin position="39"/>
        <end position="62"/>
    </location>
</feature>
<dbReference type="GO" id="GO:0004984">
    <property type="term" value="F:olfactory receptor activity"/>
    <property type="evidence" value="ECO:0007669"/>
    <property type="project" value="InterPro"/>
</dbReference>
<comment type="similarity">
    <text evidence="10">Belongs to the insect chemoreceptor superfamily. Heteromeric odorant receptor channel (TC 1.A.69) family.</text>
</comment>
<name>A0A0H4KBN7_9HYME</name>
<evidence type="ECO:0000256" key="5">
    <source>
        <dbReference type="ARBA" id="ARBA00022725"/>
    </source>
</evidence>
<evidence type="ECO:0000256" key="6">
    <source>
        <dbReference type="ARBA" id="ARBA00022989"/>
    </source>
</evidence>
<evidence type="ECO:0000256" key="4">
    <source>
        <dbReference type="ARBA" id="ARBA00022692"/>
    </source>
</evidence>
<evidence type="ECO:0000256" key="10">
    <source>
        <dbReference type="RuleBase" id="RU351113"/>
    </source>
</evidence>
<dbReference type="Pfam" id="PF02949">
    <property type="entry name" value="7tm_6"/>
    <property type="match status" value="1"/>
</dbReference>
<dbReference type="PANTHER" id="PTHR21137:SF35">
    <property type="entry name" value="ODORANT RECEPTOR 19A-RELATED"/>
    <property type="match status" value="1"/>
</dbReference>
<keyword evidence="3 10" id="KW-0716">Sensory transduction</keyword>
<keyword evidence="7 10" id="KW-0472">Membrane</keyword>
<keyword evidence="5 10" id="KW-0552">Olfaction</keyword>
<feature type="transmembrane region" description="Helical" evidence="10">
    <location>
        <begin position="295"/>
        <end position="315"/>
    </location>
</feature>
<dbReference type="GO" id="GO:0005549">
    <property type="term" value="F:odorant binding"/>
    <property type="evidence" value="ECO:0007669"/>
    <property type="project" value="InterPro"/>
</dbReference>
<keyword evidence="9 10" id="KW-0807">Transducer</keyword>
<dbReference type="SMR" id="A0A0H4KBN7"/>
<gene>
    <name evidence="11" type="primary">OR49</name>
</gene>
<evidence type="ECO:0000256" key="7">
    <source>
        <dbReference type="ARBA" id="ARBA00023136"/>
    </source>
</evidence>
<dbReference type="EMBL" id="KM979265">
    <property type="protein sequence ID" value="AKO90013.1"/>
    <property type="molecule type" value="mRNA"/>
</dbReference>
<evidence type="ECO:0000256" key="1">
    <source>
        <dbReference type="ARBA" id="ARBA00004651"/>
    </source>
</evidence>
<reference evidence="11" key="1">
    <citation type="submission" date="2014-10" db="EMBL/GenBank/DDBJ databases">
        <authorList>
            <person name="Wang S."/>
            <person name="Zhang Y."/>
        </authorList>
    </citation>
    <scope>NUCLEOTIDE SEQUENCE</scope>
</reference>
<evidence type="ECO:0000256" key="8">
    <source>
        <dbReference type="ARBA" id="ARBA00023170"/>
    </source>
</evidence>
<keyword evidence="8 10" id="KW-0675">Receptor</keyword>
<accession>A0A0H4KBN7</accession>
<keyword evidence="4 10" id="KW-0812">Transmembrane</keyword>
<evidence type="ECO:0000256" key="9">
    <source>
        <dbReference type="ARBA" id="ARBA00023224"/>
    </source>
</evidence>
<dbReference type="PANTHER" id="PTHR21137">
    <property type="entry name" value="ODORANT RECEPTOR"/>
    <property type="match status" value="1"/>
</dbReference>
<feature type="transmembrane region" description="Helical" evidence="10">
    <location>
        <begin position="129"/>
        <end position="147"/>
    </location>
</feature>
<sequence length="393" mass="45222">MEVHSRDQRDLDKGVRVFTWARLMSKCIGVWPLEPNYHLFNICFFYFTYIMITEYINLYYCLPNFKKVLGNLVENLAFTHIYVRTLMLRIHIDKLRDIISESLKDYHASAYKNSDEVNEFLIYVRKGKFFVKAAGIFVISTATSWYIRPITSPSLPNNETAAFTYILPYKFHIFYKISNYRTYVLTYLSHAPFAIISGVGAVTSAWLLIMLSFHVTGRLAILAKRINSLKDKNGGYRSHLDEIISEHSRLLEMGEGIKSSYAIALLIYFVNGTILLCIIGYQILVTITLGVKHNLMPYFVFILTVYLVISIFCILSENLLAQSNKVSEAFWSCEWYKMPQDCVKDITFCILRSQKTLGLTAGAFLTFSNSTLTDVTKTAMGYLSILRNFLIVE</sequence>
<reference evidence="11" key="2">
    <citation type="journal article" date="2015" name="Int. J. Biol. Sci.">
        <title>Identification and Expression Analysis of Putative Chemosensory Receptor Genes in Microplitis mediator by Antennal Transcriptome Screening.</title>
        <authorList>
            <person name="Wang S.N."/>
            <person name="Peng Y."/>
            <person name="Lu Z.Y."/>
            <person name="Dhiloo K.H."/>
            <person name="Gu S.H."/>
            <person name="Li R.J."/>
            <person name="Zhou J.J."/>
            <person name="Zhang Y.J."/>
            <person name="Guo Y.Y."/>
        </authorList>
    </citation>
    <scope>NUCLEOTIDE SEQUENCE</scope>
</reference>
<keyword evidence="6 10" id="KW-1133">Transmembrane helix</keyword>
<dbReference type="InterPro" id="IPR004117">
    <property type="entry name" value="7tm6_olfct_rcpt"/>
</dbReference>
<evidence type="ECO:0000256" key="2">
    <source>
        <dbReference type="ARBA" id="ARBA00022475"/>
    </source>
</evidence>
<dbReference type="AlphaFoldDB" id="A0A0H4KBN7"/>
<keyword evidence="2" id="KW-1003">Cell membrane</keyword>
<organism evidence="11">
    <name type="scientific">Microplitis mediator</name>
    <dbReference type="NCBI Taxonomy" id="375433"/>
    <lineage>
        <taxon>Eukaryota</taxon>
        <taxon>Metazoa</taxon>
        <taxon>Ecdysozoa</taxon>
        <taxon>Arthropoda</taxon>
        <taxon>Hexapoda</taxon>
        <taxon>Insecta</taxon>
        <taxon>Pterygota</taxon>
        <taxon>Neoptera</taxon>
        <taxon>Endopterygota</taxon>
        <taxon>Hymenoptera</taxon>
        <taxon>Apocrita</taxon>
        <taxon>Ichneumonoidea</taxon>
        <taxon>Braconidae</taxon>
        <taxon>Microgastrinae</taxon>
        <taxon>Microplitis</taxon>
    </lineage>
</organism>
<feature type="transmembrane region" description="Helical" evidence="10">
    <location>
        <begin position="261"/>
        <end position="283"/>
    </location>
</feature>
<proteinExistence type="evidence at transcript level"/>
<comment type="subcellular location">
    <subcellularLocation>
        <location evidence="1 10">Cell membrane</location>
        <topology evidence="1 10">Multi-pass membrane protein</topology>
    </subcellularLocation>
</comment>
<protein>
    <recommendedName>
        <fullName evidence="10">Odorant receptor</fullName>
    </recommendedName>
</protein>
<dbReference type="GO" id="GO:0007165">
    <property type="term" value="P:signal transduction"/>
    <property type="evidence" value="ECO:0007669"/>
    <property type="project" value="UniProtKB-KW"/>
</dbReference>
<comment type="caution">
    <text evidence="10">Lacks conserved residue(s) required for the propagation of feature annotation.</text>
</comment>
<evidence type="ECO:0000313" key="11">
    <source>
        <dbReference type="EMBL" id="AKO90013.1"/>
    </source>
</evidence>